<name>A0A645AKY6_9ZZZZ</name>
<proteinExistence type="predicted"/>
<evidence type="ECO:0000313" key="1">
    <source>
        <dbReference type="EMBL" id="MPM50334.1"/>
    </source>
</evidence>
<protein>
    <submittedName>
        <fullName evidence="1">Uncharacterized protein</fullName>
    </submittedName>
</protein>
<reference evidence="1" key="1">
    <citation type="submission" date="2019-08" db="EMBL/GenBank/DDBJ databases">
        <authorList>
            <person name="Kucharzyk K."/>
            <person name="Murdoch R.W."/>
            <person name="Higgins S."/>
            <person name="Loffler F."/>
        </authorList>
    </citation>
    <scope>NUCLEOTIDE SEQUENCE</scope>
</reference>
<organism evidence="1">
    <name type="scientific">bioreactor metagenome</name>
    <dbReference type="NCBI Taxonomy" id="1076179"/>
    <lineage>
        <taxon>unclassified sequences</taxon>
        <taxon>metagenomes</taxon>
        <taxon>ecological metagenomes</taxon>
    </lineage>
</organism>
<gene>
    <name evidence="1" type="ORF">SDC9_97073</name>
</gene>
<dbReference type="EMBL" id="VSSQ01012921">
    <property type="protein sequence ID" value="MPM50334.1"/>
    <property type="molecule type" value="Genomic_DNA"/>
</dbReference>
<sequence length="53" mass="6266">MEKNDKEAKNYTLTAAEIEKLLQENFGDKLQPVDSVKLAKQRQQQAKYRDRKK</sequence>
<accession>A0A645AKY6</accession>
<comment type="caution">
    <text evidence="1">The sequence shown here is derived from an EMBL/GenBank/DDBJ whole genome shotgun (WGS) entry which is preliminary data.</text>
</comment>
<dbReference type="AlphaFoldDB" id="A0A645AKY6"/>